<proteinExistence type="predicted"/>
<gene>
    <name evidence="2" type="ORF">PtA15_1A441</name>
</gene>
<keyword evidence="3" id="KW-1185">Reference proteome</keyword>
<name>A0ABY7C9Q1_9BASI</name>
<dbReference type="Proteomes" id="UP001164743">
    <property type="component" value="Chromosome 1A"/>
</dbReference>
<dbReference type="EMBL" id="CP110421">
    <property type="protein sequence ID" value="WAQ81103.1"/>
    <property type="molecule type" value="Genomic_DNA"/>
</dbReference>
<organism evidence="2 3">
    <name type="scientific">Puccinia triticina</name>
    <dbReference type="NCBI Taxonomy" id="208348"/>
    <lineage>
        <taxon>Eukaryota</taxon>
        <taxon>Fungi</taxon>
        <taxon>Dikarya</taxon>
        <taxon>Basidiomycota</taxon>
        <taxon>Pucciniomycotina</taxon>
        <taxon>Pucciniomycetes</taxon>
        <taxon>Pucciniales</taxon>
        <taxon>Pucciniaceae</taxon>
        <taxon>Puccinia</taxon>
    </lineage>
</organism>
<dbReference type="Pfam" id="PF04053">
    <property type="entry name" value="B-prop_COPA_B_2nd"/>
    <property type="match status" value="1"/>
</dbReference>
<feature type="domain" description="COPA/B second beta-propeller" evidence="1">
    <location>
        <begin position="9"/>
        <end position="111"/>
    </location>
</feature>
<accession>A0ABY7C9Q1</accession>
<protein>
    <recommendedName>
        <fullName evidence="1">COPA/B second beta-propeller domain-containing protein</fullName>
    </recommendedName>
</protein>
<evidence type="ECO:0000313" key="3">
    <source>
        <dbReference type="Proteomes" id="UP001164743"/>
    </source>
</evidence>
<evidence type="ECO:0000313" key="2">
    <source>
        <dbReference type="EMBL" id="WAQ81103.1"/>
    </source>
</evidence>
<dbReference type="InterPro" id="IPR006692">
    <property type="entry name" value="Beta-prop_COPA/B_2nd"/>
</dbReference>
<sequence>MRLSHGSPFGGALLCFKGSGIVCFHDWGTGSLVQRIEVEARDVFCSASGEHVAIASEELLGILRFNQQAYSEFLAKRGELGDNGVEAAIDLLHELPEVVQTQQWVGDCLIFQLGVPEELADGLLLTVTHLW</sequence>
<reference evidence="2" key="1">
    <citation type="submission" date="2022-10" db="EMBL/GenBank/DDBJ databases">
        <title>Puccinia triticina Genome sequencing and assembly.</title>
        <authorList>
            <person name="Li C."/>
        </authorList>
    </citation>
    <scope>NUCLEOTIDE SEQUENCE</scope>
    <source>
        <strain evidence="2">Pt15</strain>
    </source>
</reference>
<evidence type="ECO:0000259" key="1">
    <source>
        <dbReference type="Pfam" id="PF04053"/>
    </source>
</evidence>
<dbReference type="RefSeq" id="XP_053016658.1">
    <property type="nucleotide sequence ID" value="XM_053165470.1"/>
</dbReference>
<dbReference type="GeneID" id="77806365"/>